<keyword evidence="1" id="KW-0472">Membrane</keyword>
<feature type="transmembrane region" description="Helical" evidence="1">
    <location>
        <begin position="157"/>
        <end position="176"/>
    </location>
</feature>
<dbReference type="Proteomes" id="UP000181790">
    <property type="component" value="Unassembled WGS sequence"/>
</dbReference>
<feature type="transmembrane region" description="Helical" evidence="1">
    <location>
        <begin position="90"/>
        <end position="111"/>
    </location>
</feature>
<proteinExistence type="predicted"/>
<dbReference type="EMBL" id="MORL01000002">
    <property type="protein sequence ID" value="OIN60174.1"/>
    <property type="molecule type" value="Genomic_DNA"/>
</dbReference>
<dbReference type="OrthoDB" id="949461at2"/>
<reference evidence="2 3" key="1">
    <citation type="submission" date="2016-10" db="EMBL/GenBank/DDBJ databases">
        <title>Arsenicibacter rosenii gen. nov., sp. nov., an efficient arsenic-methylating bacterium isolated from an arsenic-contaminated paddy soil.</title>
        <authorList>
            <person name="Huang K."/>
        </authorList>
    </citation>
    <scope>NUCLEOTIDE SEQUENCE [LARGE SCALE GENOMIC DNA]</scope>
    <source>
        <strain evidence="2 3">SM-1</strain>
    </source>
</reference>
<dbReference type="RefSeq" id="WP_071501970.1">
    <property type="nucleotide sequence ID" value="NZ_MORL01000002.1"/>
</dbReference>
<accession>A0A1S2VN51</accession>
<sequence length="222" mass="25149">MLTTDQLNTLRFDLQALANIEYSEILDELLDHYAALTEQKMANGLTFEDASRWAWADMGSGEGIQRLQEQFVKSLRQQIAARHKAIVKSYFRWPTLVTTLLIAVMAYQAALFIPAKWLVTAIFGLGVLSFVVQLFIRNSSRGQNSAQRRIAVEYLNKTGATYLNIFQLMLNLPAFLTDDRAHLVRNFLQSYASAGAALGFIAILYTVSFIQLSYERFSYKVA</sequence>
<feature type="transmembrane region" description="Helical" evidence="1">
    <location>
        <begin position="188"/>
        <end position="210"/>
    </location>
</feature>
<organism evidence="2 3">
    <name type="scientific">Arsenicibacter rosenii</name>
    <dbReference type="NCBI Taxonomy" id="1750698"/>
    <lineage>
        <taxon>Bacteria</taxon>
        <taxon>Pseudomonadati</taxon>
        <taxon>Bacteroidota</taxon>
        <taxon>Cytophagia</taxon>
        <taxon>Cytophagales</taxon>
        <taxon>Spirosomataceae</taxon>
        <taxon>Arsenicibacter</taxon>
    </lineage>
</organism>
<gene>
    <name evidence="2" type="ORF">BLX24_04880</name>
</gene>
<evidence type="ECO:0000313" key="3">
    <source>
        <dbReference type="Proteomes" id="UP000181790"/>
    </source>
</evidence>
<dbReference type="AlphaFoldDB" id="A0A1S2VN51"/>
<evidence type="ECO:0000313" key="2">
    <source>
        <dbReference type="EMBL" id="OIN60174.1"/>
    </source>
</evidence>
<feature type="transmembrane region" description="Helical" evidence="1">
    <location>
        <begin position="117"/>
        <end position="136"/>
    </location>
</feature>
<name>A0A1S2VN51_9BACT</name>
<keyword evidence="1" id="KW-0812">Transmembrane</keyword>
<comment type="caution">
    <text evidence="2">The sequence shown here is derived from an EMBL/GenBank/DDBJ whole genome shotgun (WGS) entry which is preliminary data.</text>
</comment>
<keyword evidence="1" id="KW-1133">Transmembrane helix</keyword>
<keyword evidence="3" id="KW-1185">Reference proteome</keyword>
<protein>
    <submittedName>
        <fullName evidence="2">Uncharacterized protein</fullName>
    </submittedName>
</protein>
<evidence type="ECO:0000256" key="1">
    <source>
        <dbReference type="SAM" id="Phobius"/>
    </source>
</evidence>